<comment type="caution">
    <text evidence="2">The sequence shown here is derived from an EMBL/GenBank/DDBJ whole genome shotgun (WGS) entry which is preliminary data.</text>
</comment>
<organism evidence="2">
    <name type="scientific">marine sediment metagenome</name>
    <dbReference type="NCBI Taxonomy" id="412755"/>
    <lineage>
        <taxon>unclassified sequences</taxon>
        <taxon>metagenomes</taxon>
        <taxon>ecological metagenomes</taxon>
    </lineage>
</organism>
<dbReference type="EMBL" id="BARS01003366">
    <property type="protein sequence ID" value="GAF81780.1"/>
    <property type="molecule type" value="Genomic_DNA"/>
</dbReference>
<dbReference type="AlphaFoldDB" id="X0U031"/>
<evidence type="ECO:0000256" key="1">
    <source>
        <dbReference type="SAM" id="Phobius"/>
    </source>
</evidence>
<accession>X0U031</accession>
<keyword evidence="1" id="KW-1133">Transmembrane helix</keyword>
<gene>
    <name evidence="2" type="ORF">S01H1_06528</name>
</gene>
<keyword evidence="1" id="KW-0472">Membrane</keyword>
<reference evidence="2" key="1">
    <citation type="journal article" date="2014" name="Front. Microbiol.">
        <title>High frequency of phylogenetically diverse reductive dehalogenase-homologous genes in deep subseafloor sedimentary metagenomes.</title>
        <authorList>
            <person name="Kawai M."/>
            <person name="Futagami T."/>
            <person name="Toyoda A."/>
            <person name="Takaki Y."/>
            <person name="Nishi S."/>
            <person name="Hori S."/>
            <person name="Arai W."/>
            <person name="Tsubouchi T."/>
            <person name="Morono Y."/>
            <person name="Uchiyama I."/>
            <person name="Ito T."/>
            <person name="Fujiyama A."/>
            <person name="Inagaki F."/>
            <person name="Takami H."/>
        </authorList>
    </citation>
    <scope>NUCLEOTIDE SEQUENCE</scope>
    <source>
        <strain evidence="2">Expedition CK06-06</strain>
    </source>
</reference>
<protein>
    <submittedName>
        <fullName evidence="2">Uncharacterized protein</fullName>
    </submittedName>
</protein>
<feature type="non-terminal residue" evidence="2">
    <location>
        <position position="1"/>
    </location>
</feature>
<sequence>FLFALLLCYVNWQIERAKPEHKDRFWNSPGGVALAWIGLMMLAITGCFAML</sequence>
<proteinExistence type="predicted"/>
<name>X0U031_9ZZZZ</name>
<keyword evidence="1" id="KW-0812">Transmembrane</keyword>
<evidence type="ECO:0000313" key="2">
    <source>
        <dbReference type="EMBL" id="GAF81780.1"/>
    </source>
</evidence>
<feature type="transmembrane region" description="Helical" evidence="1">
    <location>
        <begin position="33"/>
        <end position="50"/>
    </location>
</feature>